<sequence length="423" mass="46589">MSVLAMQNEPGSWIFGETVARSRCVGGKNTRQMTDVQTLPTVCISDDVNVLDLLFDDKEGVLIDDAFVGSTGSDGSSGLSPSSSDLGSENGTFMFPEDNLGFSDLMEAIMDRNTRKPADLQQEPETISTVQMSDTMDDEDDDDNAGDSDVCIDLPWGAADDYFNQDSPEVDTDSMTLPMYTKSGTKFPELKLTDEEKKLLNAEGVALPQHLPLTKQEEKALKRVRRKIRNKISAQESRKRKKVYMDGLEDRVKACTAQNLTLVKKVHQLEKQNATLMDQLKKLQSLITNSTNKTTQTRTIVMVLLLSFTLLIFPSLSPFNKSPESDSSVQGHVPTGVVSRNLLNEQFSRVGEMVDGLDTSLADQYSPAEDGIPADPLKVYVVQNASGESEGPDAVQWKDVRVAEQPSDNNATQKPVIKHSDEI</sequence>
<dbReference type="SUPFAM" id="SSF57959">
    <property type="entry name" value="Leucine zipper domain"/>
    <property type="match status" value="1"/>
</dbReference>
<feature type="compositionally biased region" description="Polar residues" evidence="15">
    <location>
        <begin position="123"/>
        <end position="133"/>
    </location>
</feature>
<feature type="region of interest" description="Disordered" evidence="15">
    <location>
        <begin position="383"/>
        <end position="423"/>
    </location>
</feature>
<dbReference type="PANTHER" id="PTHR45996:SF3">
    <property type="entry name" value="CREB-H TRANSCRIPTION FACTOR HOMOLOG LET-607"/>
    <property type="match status" value="1"/>
</dbReference>
<dbReference type="GO" id="GO:0005789">
    <property type="term" value="C:endoplasmic reticulum membrane"/>
    <property type="evidence" value="ECO:0007669"/>
    <property type="project" value="UniProtKB-SubCell"/>
</dbReference>
<evidence type="ECO:0000256" key="8">
    <source>
        <dbReference type="ARBA" id="ARBA00023125"/>
    </source>
</evidence>
<gene>
    <name evidence="17" type="primary">CREB3L4</name>
    <name evidence="17" type="ORF">BLAG_LOCUS13875</name>
</gene>
<evidence type="ECO:0000256" key="10">
    <source>
        <dbReference type="ARBA" id="ARBA00023159"/>
    </source>
</evidence>
<dbReference type="GO" id="GO:0000978">
    <property type="term" value="F:RNA polymerase II cis-regulatory region sequence-specific DNA binding"/>
    <property type="evidence" value="ECO:0007669"/>
    <property type="project" value="TreeGrafter"/>
</dbReference>
<dbReference type="InterPro" id="IPR051381">
    <property type="entry name" value="CREB_ATF_subfamily"/>
</dbReference>
<evidence type="ECO:0000256" key="13">
    <source>
        <dbReference type="ARBA" id="ARBA00023242"/>
    </source>
</evidence>
<evidence type="ECO:0000256" key="9">
    <source>
        <dbReference type="ARBA" id="ARBA00023136"/>
    </source>
</evidence>
<feature type="region of interest" description="Disordered" evidence="15">
    <location>
        <begin position="71"/>
        <end position="91"/>
    </location>
</feature>
<evidence type="ECO:0000256" key="1">
    <source>
        <dbReference type="ARBA" id="ARBA00004648"/>
    </source>
</evidence>
<evidence type="ECO:0000256" key="3">
    <source>
        <dbReference type="ARBA" id="ARBA00022692"/>
    </source>
</evidence>
<dbReference type="CDD" id="cd14689">
    <property type="entry name" value="bZIP_CREB3"/>
    <property type="match status" value="1"/>
</dbReference>
<dbReference type="PRINTS" id="PR00043">
    <property type="entry name" value="LEUZIPPRJUN"/>
</dbReference>
<protein>
    <submittedName>
        <fullName evidence="17">CREB3L4 protein</fullName>
    </submittedName>
</protein>
<evidence type="ECO:0000256" key="12">
    <source>
        <dbReference type="ARBA" id="ARBA00023180"/>
    </source>
</evidence>
<keyword evidence="11" id="KW-0804">Transcription</keyword>
<feature type="region of interest" description="Disordered" evidence="15">
    <location>
        <begin position="114"/>
        <end position="146"/>
    </location>
</feature>
<keyword evidence="8" id="KW-0238">DNA-binding</keyword>
<evidence type="ECO:0000256" key="14">
    <source>
        <dbReference type="SAM" id="Coils"/>
    </source>
</evidence>
<feature type="domain" description="BZIP" evidence="16">
    <location>
        <begin position="220"/>
        <end position="283"/>
    </location>
</feature>
<dbReference type="OrthoDB" id="674948at2759"/>
<evidence type="ECO:0000313" key="17">
    <source>
        <dbReference type="EMBL" id="CAH1254481.1"/>
    </source>
</evidence>
<keyword evidence="14" id="KW-0175">Coiled coil</keyword>
<keyword evidence="13" id="KW-0539">Nucleus</keyword>
<evidence type="ECO:0000256" key="6">
    <source>
        <dbReference type="ARBA" id="ARBA00022989"/>
    </source>
</evidence>
<reference evidence="17" key="1">
    <citation type="submission" date="2022-01" db="EMBL/GenBank/DDBJ databases">
        <authorList>
            <person name="Braso-Vives M."/>
        </authorList>
    </citation>
    <scope>NUCLEOTIDE SEQUENCE</scope>
</reference>
<evidence type="ECO:0000256" key="7">
    <source>
        <dbReference type="ARBA" id="ARBA00023015"/>
    </source>
</evidence>
<dbReference type="Pfam" id="PF00170">
    <property type="entry name" value="bZIP_1"/>
    <property type="match status" value="1"/>
</dbReference>
<proteinExistence type="inferred from homology"/>
<dbReference type="SMART" id="SM00338">
    <property type="entry name" value="BRLZ"/>
    <property type="match status" value="1"/>
</dbReference>
<keyword evidence="3" id="KW-0812">Transmembrane</keyword>
<dbReference type="PANTHER" id="PTHR45996">
    <property type="entry name" value="AGAP001464-PB"/>
    <property type="match status" value="1"/>
</dbReference>
<dbReference type="EMBL" id="OV696687">
    <property type="protein sequence ID" value="CAH1254481.1"/>
    <property type="molecule type" value="Genomic_DNA"/>
</dbReference>
<dbReference type="GO" id="GO:0000981">
    <property type="term" value="F:DNA-binding transcription factor activity, RNA polymerase II-specific"/>
    <property type="evidence" value="ECO:0007669"/>
    <property type="project" value="TreeGrafter"/>
</dbReference>
<keyword evidence="12" id="KW-0325">Glycoprotein</keyword>
<comment type="subcellular location">
    <subcellularLocation>
        <location evidence="1">Endoplasmic reticulum membrane</location>
        <topology evidence="1">Single-pass type II membrane protein</topology>
    </subcellularLocation>
</comment>
<keyword evidence="5" id="KW-0735">Signal-anchor</keyword>
<keyword evidence="6" id="KW-1133">Transmembrane helix</keyword>
<feature type="compositionally biased region" description="Low complexity" evidence="15">
    <location>
        <begin position="71"/>
        <end position="88"/>
    </location>
</feature>
<accession>A0A8J9ZIX8</accession>
<dbReference type="PROSITE" id="PS00036">
    <property type="entry name" value="BZIP_BASIC"/>
    <property type="match status" value="1"/>
</dbReference>
<dbReference type="InterPro" id="IPR004827">
    <property type="entry name" value="bZIP"/>
</dbReference>
<feature type="compositionally biased region" description="Acidic residues" evidence="15">
    <location>
        <begin position="135"/>
        <end position="146"/>
    </location>
</feature>
<dbReference type="Gene3D" id="1.20.5.170">
    <property type="match status" value="1"/>
</dbReference>
<organism evidence="17 18">
    <name type="scientific">Branchiostoma lanceolatum</name>
    <name type="common">Common lancelet</name>
    <name type="synonym">Amphioxus lanceolatum</name>
    <dbReference type="NCBI Taxonomy" id="7740"/>
    <lineage>
        <taxon>Eukaryota</taxon>
        <taxon>Metazoa</taxon>
        <taxon>Chordata</taxon>
        <taxon>Cephalochordata</taxon>
        <taxon>Leptocardii</taxon>
        <taxon>Amphioxiformes</taxon>
        <taxon>Branchiostomatidae</taxon>
        <taxon>Branchiostoma</taxon>
    </lineage>
</organism>
<evidence type="ECO:0000259" key="16">
    <source>
        <dbReference type="PROSITE" id="PS50217"/>
    </source>
</evidence>
<name>A0A8J9ZIX8_BRALA</name>
<dbReference type="Proteomes" id="UP000838412">
    <property type="component" value="Chromosome 2"/>
</dbReference>
<comment type="similarity">
    <text evidence="2">Belongs to the bZIP family. ATF subfamily.</text>
</comment>
<evidence type="ECO:0000256" key="11">
    <source>
        <dbReference type="ARBA" id="ARBA00023163"/>
    </source>
</evidence>
<evidence type="ECO:0000256" key="15">
    <source>
        <dbReference type="SAM" id="MobiDB-lite"/>
    </source>
</evidence>
<evidence type="ECO:0000256" key="2">
    <source>
        <dbReference type="ARBA" id="ARBA00009050"/>
    </source>
</evidence>
<feature type="coiled-coil region" evidence="14">
    <location>
        <begin position="266"/>
        <end position="293"/>
    </location>
</feature>
<evidence type="ECO:0000256" key="4">
    <source>
        <dbReference type="ARBA" id="ARBA00022824"/>
    </source>
</evidence>
<keyword evidence="18" id="KW-1185">Reference proteome</keyword>
<dbReference type="InterPro" id="IPR002112">
    <property type="entry name" value="Leuzip_Jun"/>
</dbReference>
<dbReference type="FunFam" id="1.20.5.170:FF:000042">
    <property type="entry name" value="Cyclic AMP-responsive element-binding protein 3-like protein 3"/>
    <property type="match status" value="1"/>
</dbReference>
<keyword evidence="10" id="KW-0010">Activator</keyword>
<dbReference type="GO" id="GO:0005634">
    <property type="term" value="C:nucleus"/>
    <property type="evidence" value="ECO:0007669"/>
    <property type="project" value="TreeGrafter"/>
</dbReference>
<keyword evidence="9" id="KW-0472">Membrane</keyword>
<keyword evidence="4" id="KW-0256">Endoplasmic reticulum</keyword>
<dbReference type="AlphaFoldDB" id="A0A8J9ZIX8"/>
<dbReference type="InterPro" id="IPR046347">
    <property type="entry name" value="bZIP_sf"/>
</dbReference>
<dbReference type="PROSITE" id="PS50217">
    <property type="entry name" value="BZIP"/>
    <property type="match status" value="1"/>
</dbReference>
<keyword evidence="7" id="KW-0805">Transcription regulation</keyword>
<evidence type="ECO:0000256" key="5">
    <source>
        <dbReference type="ARBA" id="ARBA00022968"/>
    </source>
</evidence>
<evidence type="ECO:0000313" key="18">
    <source>
        <dbReference type="Proteomes" id="UP000838412"/>
    </source>
</evidence>